<gene>
    <name evidence="2" type="ORF">CDAUBV1_LOCUS3126</name>
</gene>
<proteinExistence type="predicted"/>
<feature type="transmembrane region" description="Helical" evidence="1">
    <location>
        <begin position="53"/>
        <end position="73"/>
    </location>
</feature>
<evidence type="ECO:0000313" key="3">
    <source>
        <dbReference type="Proteomes" id="UP001497525"/>
    </source>
</evidence>
<accession>A0AAV2T4A9</accession>
<dbReference type="EMBL" id="CAXLJL010000078">
    <property type="protein sequence ID" value="CAL5130924.1"/>
    <property type="molecule type" value="Genomic_DNA"/>
</dbReference>
<comment type="caution">
    <text evidence="2">The sequence shown here is derived from an EMBL/GenBank/DDBJ whole genome shotgun (WGS) entry which is preliminary data.</text>
</comment>
<dbReference type="AlphaFoldDB" id="A0AAV2T4A9"/>
<evidence type="ECO:0000256" key="1">
    <source>
        <dbReference type="SAM" id="Phobius"/>
    </source>
</evidence>
<evidence type="ECO:0000313" key="2">
    <source>
        <dbReference type="EMBL" id="CAL5130924.1"/>
    </source>
</evidence>
<name>A0AAV2T4A9_CALDB</name>
<organism evidence="2 3">
    <name type="scientific">Calicophoron daubneyi</name>
    <name type="common">Rumen fluke</name>
    <name type="synonym">Paramphistomum daubneyi</name>
    <dbReference type="NCBI Taxonomy" id="300641"/>
    <lineage>
        <taxon>Eukaryota</taxon>
        <taxon>Metazoa</taxon>
        <taxon>Spiralia</taxon>
        <taxon>Lophotrochozoa</taxon>
        <taxon>Platyhelminthes</taxon>
        <taxon>Trematoda</taxon>
        <taxon>Digenea</taxon>
        <taxon>Plagiorchiida</taxon>
        <taxon>Pronocephalata</taxon>
        <taxon>Paramphistomoidea</taxon>
        <taxon>Paramphistomidae</taxon>
        <taxon>Calicophoron</taxon>
    </lineage>
</organism>
<sequence>MHARVYLSSRVSTLVVLIRLCRMLQPVSLQIFCPHFRSPTHPLTQSSFPSVIPTMFGLVYFPTAFAITCSVFLPHSQLPFSSLSPSPPVTPVCQISRRQI</sequence>
<keyword evidence="1" id="KW-1133">Transmembrane helix</keyword>
<dbReference type="Proteomes" id="UP001497525">
    <property type="component" value="Unassembled WGS sequence"/>
</dbReference>
<protein>
    <submittedName>
        <fullName evidence="2">Uncharacterized protein</fullName>
    </submittedName>
</protein>
<keyword evidence="1" id="KW-0472">Membrane</keyword>
<reference evidence="2" key="1">
    <citation type="submission" date="2024-06" db="EMBL/GenBank/DDBJ databases">
        <authorList>
            <person name="Liu X."/>
            <person name="Lenzi L."/>
            <person name="Haldenby T S."/>
            <person name="Uol C."/>
        </authorList>
    </citation>
    <scope>NUCLEOTIDE SEQUENCE</scope>
</reference>
<keyword evidence="1" id="KW-0812">Transmembrane</keyword>